<proteinExistence type="predicted"/>
<dbReference type="PANTHER" id="PTHR31694">
    <property type="entry name" value="DESICCATION-LIKE PROTEIN"/>
    <property type="match status" value="1"/>
</dbReference>
<name>A0A178YQX0_SINSA</name>
<keyword evidence="2" id="KW-1185">Reference proteome</keyword>
<evidence type="ECO:0008006" key="3">
    <source>
        <dbReference type="Google" id="ProtNLM"/>
    </source>
</evidence>
<dbReference type="AlphaFoldDB" id="A0A178YQX0"/>
<reference evidence="1 2" key="1">
    <citation type="submission" date="2015-11" db="EMBL/GenBank/DDBJ databases">
        <title>Ensifer anhuiense sp. nov., an effective nitrogen fixation bacterium with Glycine soja.</title>
        <authorList>
            <person name="Yan H."/>
            <person name="Chen W."/>
        </authorList>
    </citation>
    <scope>NUCLEOTIDE SEQUENCE [LARGE SCALE GENOMIC DNA]</scope>
    <source>
        <strain evidence="1 2">LMG 7837</strain>
    </source>
</reference>
<sequence>MEAEYYLRGTTGKGIDDADAGTDAGPVTGGKQVTFDTPAVGEFMREVADNELAHVKFYRKTLGDQAVPRPAIDFDAGFAAVAKAAGLGEDFDPFGNEMNFVLGGMLFEDVGVTAYAGAATVLKNKDFLAAAAGILAVEAYHMGMARSTLYRMGEKAWEAANAVSDARDKIDGSDDKDQGIRMDEKANVVPSTPDAVAFTRTPEEVLRIVYLTDQPGTNKGGFYPNGMNGAIKST</sequence>
<protein>
    <recommendedName>
        <fullName evidence="3">Ferritin-like domain-containing protein</fullName>
    </recommendedName>
</protein>
<dbReference type="Proteomes" id="UP000078507">
    <property type="component" value="Unassembled WGS sequence"/>
</dbReference>
<dbReference type="STRING" id="36856.ATB98_12705"/>
<evidence type="ECO:0000313" key="1">
    <source>
        <dbReference type="EMBL" id="OAP49175.1"/>
    </source>
</evidence>
<accession>A0A178YQX0</accession>
<dbReference type="PANTHER" id="PTHR31694:SF26">
    <property type="entry name" value="OS05G0151100 PROTEIN"/>
    <property type="match status" value="1"/>
</dbReference>
<dbReference type="Pfam" id="PF13668">
    <property type="entry name" value="Ferritin_2"/>
    <property type="match status" value="1"/>
</dbReference>
<dbReference type="InterPro" id="IPR052965">
    <property type="entry name" value="Pigment-catalase-like"/>
</dbReference>
<dbReference type="SUPFAM" id="SSF47240">
    <property type="entry name" value="Ferritin-like"/>
    <property type="match status" value="1"/>
</dbReference>
<evidence type="ECO:0000313" key="2">
    <source>
        <dbReference type="Proteomes" id="UP000078507"/>
    </source>
</evidence>
<gene>
    <name evidence="1" type="ORF">ATB98_12705</name>
</gene>
<dbReference type="EMBL" id="LNQB01000057">
    <property type="protein sequence ID" value="OAP49175.1"/>
    <property type="molecule type" value="Genomic_DNA"/>
</dbReference>
<organism evidence="1 2">
    <name type="scientific">Sinorhizobium saheli</name>
    <dbReference type="NCBI Taxonomy" id="36856"/>
    <lineage>
        <taxon>Bacteria</taxon>
        <taxon>Pseudomonadati</taxon>
        <taxon>Pseudomonadota</taxon>
        <taxon>Alphaproteobacteria</taxon>
        <taxon>Hyphomicrobiales</taxon>
        <taxon>Rhizobiaceae</taxon>
        <taxon>Sinorhizobium/Ensifer group</taxon>
        <taxon>Sinorhizobium</taxon>
    </lineage>
</organism>
<comment type="caution">
    <text evidence="1">The sequence shown here is derived from an EMBL/GenBank/DDBJ whole genome shotgun (WGS) entry which is preliminary data.</text>
</comment>
<dbReference type="InterPro" id="IPR009078">
    <property type="entry name" value="Ferritin-like_SF"/>
</dbReference>